<keyword evidence="1" id="KW-0472">Membrane</keyword>
<proteinExistence type="predicted"/>
<feature type="transmembrane region" description="Helical" evidence="1">
    <location>
        <begin position="24"/>
        <end position="42"/>
    </location>
</feature>
<keyword evidence="3" id="KW-1185">Reference proteome</keyword>
<dbReference type="EMBL" id="JABWDY010044543">
    <property type="protein sequence ID" value="KAF5175065.1"/>
    <property type="molecule type" value="Genomic_DNA"/>
</dbReference>
<sequence length="55" mass="6443">SRYSGGRMGRNAFVTEFWLFKQRSNLLVLVLLYLIWKVGVGFNKEDMIRMGDEIS</sequence>
<name>A0A7J6US40_THATH</name>
<protein>
    <submittedName>
        <fullName evidence="2">Uncharacterized protein</fullName>
    </submittedName>
</protein>
<evidence type="ECO:0000313" key="2">
    <source>
        <dbReference type="EMBL" id="KAF5175065.1"/>
    </source>
</evidence>
<reference evidence="2 3" key="1">
    <citation type="submission" date="2020-06" db="EMBL/GenBank/DDBJ databases">
        <title>Transcriptomic and genomic resources for Thalictrum thalictroides and T. hernandezii: Facilitating candidate gene discovery in an emerging model plant lineage.</title>
        <authorList>
            <person name="Arias T."/>
            <person name="Riano-Pachon D.M."/>
            <person name="Di Stilio V.S."/>
        </authorList>
    </citation>
    <scope>NUCLEOTIDE SEQUENCE [LARGE SCALE GENOMIC DNA]</scope>
    <source>
        <strain evidence="3">cv. WT478/WT964</strain>
        <tissue evidence="2">Leaves</tissue>
    </source>
</reference>
<comment type="caution">
    <text evidence="2">The sequence shown here is derived from an EMBL/GenBank/DDBJ whole genome shotgun (WGS) entry which is preliminary data.</text>
</comment>
<organism evidence="2 3">
    <name type="scientific">Thalictrum thalictroides</name>
    <name type="common">Rue-anemone</name>
    <name type="synonym">Anemone thalictroides</name>
    <dbReference type="NCBI Taxonomy" id="46969"/>
    <lineage>
        <taxon>Eukaryota</taxon>
        <taxon>Viridiplantae</taxon>
        <taxon>Streptophyta</taxon>
        <taxon>Embryophyta</taxon>
        <taxon>Tracheophyta</taxon>
        <taxon>Spermatophyta</taxon>
        <taxon>Magnoliopsida</taxon>
        <taxon>Ranunculales</taxon>
        <taxon>Ranunculaceae</taxon>
        <taxon>Thalictroideae</taxon>
        <taxon>Thalictrum</taxon>
    </lineage>
</organism>
<keyword evidence="1" id="KW-0812">Transmembrane</keyword>
<dbReference type="AlphaFoldDB" id="A0A7J6US40"/>
<dbReference type="Proteomes" id="UP000554482">
    <property type="component" value="Unassembled WGS sequence"/>
</dbReference>
<gene>
    <name evidence="2" type="ORF">FRX31_035349</name>
</gene>
<keyword evidence="1" id="KW-1133">Transmembrane helix</keyword>
<evidence type="ECO:0000256" key="1">
    <source>
        <dbReference type="SAM" id="Phobius"/>
    </source>
</evidence>
<evidence type="ECO:0000313" key="3">
    <source>
        <dbReference type="Proteomes" id="UP000554482"/>
    </source>
</evidence>
<accession>A0A7J6US40</accession>
<feature type="non-terminal residue" evidence="2">
    <location>
        <position position="1"/>
    </location>
</feature>